<dbReference type="Pfam" id="PF01592">
    <property type="entry name" value="NifU_N"/>
    <property type="match status" value="1"/>
</dbReference>
<dbReference type="GO" id="GO:0051536">
    <property type="term" value="F:iron-sulfur cluster binding"/>
    <property type="evidence" value="ECO:0007669"/>
    <property type="project" value="InterPro"/>
</dbReference>
<keyword evidence="4" id="KW-1185">Reference proteome</keyword>
<dbReference type="EMBL" id="MJIL01000083">
    <property type="protein sequence ID" value="OLQ74485.1"/>
    <property type="molecule type" value="Genomic_DNA"/>
</dbReference>
<evidence type="ECO:0000259" key="2">
    <source>
        <dbReference type="Pfam" id="PF01592"/>
    </source>
</evidence>
<dbReference type="Proteomes" id="UP000186905">
    <property type="component" value="Unassembled WGS sequence"/>
</dbReference>
<dbReference type="CDD" id="cd06664">
    <property type="entry name" value="IscU_like"/>
    <property type="match status" value="1"/>
</dbReference>
<dbReference type="InterPro" id="IPR002871">
    <property type="entry name" value="NIF_FeS_clus_asmbl_NifU_N"/>
</dbReference>
<evidence type="ECO:0000256" key="1">
    <source>
        <dbReference type="ARBA" id="ARBA00006420"/>
    </source>
</evidence>
<sequence length="154" mass="17104">MNEELRELYQELIIDHGRHPRNFQKLRNPTHCQEGYNPLCGDRLTLYLRVKDGKVLEASFEGTGCAISIASASLMTEQLKGKTVSQAEQLFSSFHRYLTEPESSASQEQNLGKLTVLGGVREFPGRIKCATLAWHALKAGLAPDEQSKGVVSTE</sequence>
<comment type="caution">
    <text evidence="3">The sequence shown here is derived from an EMBL/GenBank/DDBJ whole genome shotgun (WGS) entry which is preliminary data.</text>
</comment>
<evidence type="ECO:0000313" key="4">
    <source>
        <dbReference type="Proteomes" id="UP000186905"/>
    </source>
</evidence>
<dbReference type="STRING" id="1903952.BIT28_13795"/>
<accession>A0A1Q9GJ71</accession>
<dbReference type="NCBIfam" id="TIGR01994">
    <property type="entry name" value="SUF_scaf_2"/>
    <property type="match status" value="1"/>
</dbReference>
<name>A0A1Q9GJ71_9GAMM</name>
<proteinExistence type="inferred from homology"/>
<dbReference type="PANTHER" id="PTHR10093">
    <property type="entry name" value="IRON-SULFUR CLUSTER ASSEMBLY ENZYME NIFU HOMOLOG"/>
    <property type="match status" value="1"/>
</dbReference>
<dbReference type="FunFam" id="3.90.1010.10:FF:000002">
    <property type="entry name" value="Iron-sulfur cluster assembly scaffold protein NifU"/>
    <property type="match status" value="1"/>
</dbReference>
<dbReference type="OrthoDB" id="9804157at2"/>
<gene>
    <name evidence="3" type="ORF">BIT28_13795</name>
</gene>
<protein>
    <submittedName>
        <fullName evidence="3">SUF system NifU family Fe-S cluster assembly protein</fullName>
    </submittedName>
</protein>
<dbReference type="AlphaFoldDB" id="A0A1Q9GJ71"/>
<dbReference type="SUPFAM" id="SSF82649">
    <property type="entry name" value="SufE/NifU"/>
    <property type="match status" value="1"/>
</dbReference>
<dbReference type="RefSeq" id="WP_075765531.1">
    <property type="nucleotide sequence ID" value="NZ_MJIL01000083.1"/>
</dbReference>
<evidence type="ECO:0000313" key="3">
    <source>
        <dbReference type="EMBL" id="OLQ74485.1"/>
    </source>
</evidence>
<comment type="similarity">
    <text evidence="1">Belongs to the NifU family.</text>
</comment>
<dbReference type="Gene3D" id="3.90.1010.10">
    <property type="match status" value="1"/>
</dbReference>
<reference evidence="3 4" key="1">
    <citation type="submission" date="2016-09" db="EMBL/GenBank/DDBJ databases">
        <title>Photobacterium proteolyticum sp. nov. a protease producing bacterium isolated from ocean sediments of Laizhou Bay.</title>
        <authorList>
            <person name="Li Y."/>
        </authorList>
    </citation>
    <scope>NUCLEOTIDE SEQUENCE [LARGE SCALE GENOMIC DNA]</scope>
    <source>
        <strain evidence="3 4">13-12</strain>
    </source>
</reference>
<feature type="domain" description="NIF system FeS cluster assembly NifU N-terminal" evidence="2">
    <location>
        <begin position="9"/>
        <end position="129"/>
    </location>
</feature>
<organism evidence="3 4">
    <name type="scientific">Photobacterium proteolyticum</name>
    <dbReference type="NCBI Taxonomy" id="1903952"/>
    <lineage>
        <taxon>Bacteria</taxon>
        <taxon>Pseudomonadati</taxon>
        <taxon>Pseudomonadota</taxon>
        <taxon>Gammaproteobacteria</taxon>
        <taxon>Vibrionales</taxon>
        <taxon>Vibrionaceae</taxon>
        <taxon>Photobacterium</taxon>
    </lineage>
</organism>
<dbReference type="GO" id="GO:0016226">
    <property type="term" value="P:iron-sulfur cluster assembly"/>
    <property type="evidence" value="ECO:0007669"/>
    <property type="project" value="InterPro"/>
</dbReference>
<dbReference type="GO" id="GO:0005506">
    <property type="term" value="F:iron ion binding"/>
    <property type="evidence" value="ECO:0007669"/>
    <property type="project" value="InterPro"/>
</dbReference>